<evidence type="ECO:0000256" key="1">
    <source>
        <dbReference type="ARBA" id="ARBA00004308"/>
    </source>
</evidence>
<evidence type="ECO:0000313" key="8">
    <source>
        <dbReference type="EMBL" id="CCG80962.1"/>
    </source>
</evidence>
<dbReference type="GO" id="GO:0012505">
    <property type="term" value="C:endomembrane system"/>
    <property type="evidence" value="ECO:0007669"/>
    <property type="project" value="UniProtKB-SubCell"/>
</dbReference>
<dbReference type="STRING" id="1097556.R4X6W3"/>
<proteinExistence type="inferred from homology"/>
<dbReference type="eggNOG" id="KOG1061">
    <property type="taxonomic scope" value="Eukaryota"/>
</dbReference>
<protein>
    <recommendedName>
        <fullName evidence="6">AP complex subunit beta</fullName>
    </recommendedName>
</protein>
<sequence>MKVHEFRNELQSSEKKDKTHAKKRVVLKKIVANMTMSNDMSSLFPDIIQCMAIHQLEIKKMCFLFLINYARLKPDAALEAVPVLLHDLEDQNPLVRALALRTMSYIHVRNINIAMIKPLYKLLRDEDPYVRKTAAICVAKLHGHDHKLVDDDSKLLGLLRDLLGDANSTVVANALMALMDICERTDGMRLNLNTKQATKMVAAMNECSEWSQSYVLEALMSYVPQEPGDAEVIAERVAPRLQHSNASVVLAAVKVLLYMANYIADDGEVQALLRKMSPPLVTLLSKGPEIQFVALRNIDLILQKTTEVLRHDVKVFFCKYNDPIYVKLAKLEIIVKLATAKNTQQVLPELQEYATEIDVDFVRKSVRSIGRLAVKIEDSATQCIEVLLELVATKVTYVVQEATVVIRDIFRRYPNRYESIISTLCEHMDSLDEPEAKAAMIWIIGQYADRIDNAGQLLDDFLYTFLEESTEVQLTLLTATVKLFILRPTAGQDLVPKVLKWATEESDHPDVRDRGYMYWRMLSSDLKSARDIVIGKNRTITLQSDNFDPKTLEELCLNLGSLASIYQKTPSTFLRNAKKKELPDSRVLQDKSRPSLRRADTMELNHTHRAQSGSVVPDTIVNAITRNPYANFMQLDAVPPNMSTTGIGGQTIQATSNNLIDF</sequence>
<keyword evidence="9" id="KW-1185">Reference proteome</keyword>
<feature type="domain" description="Clathrin/coatomer adaptor adaptin-like N-terminal" evidence="7">
    <location>
        <begin position="7"/>
        <end position="524"/>
    </location>
</feature>
<accession>R4X6W3</accession>
<evidence type="ECO:0000256" key="4">
    <source>
        <dbReference type="ARBA" id="ARBA00022927"/>
    </source>
</evidence>
<dbReference type="InterPro" id="IPR002553">
    <property type="entry name" value="Clathrin/coatomer_adapt-like_N"/>
</dbReference>
<dbReference type="InterPro" id="IPR016024">
    <property type="entry name" value="ARM-type_fold"/>
</dbReference>
<dbReference type="GO" id="GO:0006886">
    <property type="term" value="P:intracellular protein transport"/>
    <property type="evidence" value="ECO:0007669"/>
    <property type="project" value="InterPro"/>
</dbReference>
<dbReference type="InterPro" id="IPR016342">
    <property type="entry name" value="AP_complex_bsu_1_2_4"/>
</dbReference>
<dbReference type="InterPro" id="IPR011989">
    <property type="entry name" value="ARM-like"/>
</dbReference>
<dbReference type="Pfam" id="PF01602">
    <property type="entry name" value="Adaptin_N"/>
    <property type="match status" value="1"/>
</dbReference>
<comment type="similarity">
    <text evidence="2 6">Belongs to the adaptor complexes large subunit family.</text>
</comment>
<dbReference type="EMBL" id="CAHR02000020">
    <property type="protein sequence ID" value="CCG80962.1"/>
    <property type="molecule type" value="Genomic_DNA"/>
</dbReference>
<comment type="function">
    <text evidence="6">Adaptins are components of the adaptor complexes which link clathrin to receptors in coated vesicles. Clathrin-associated protein complexes are believed to interact with the cytoplasmic tails of membrane proteins, leading to their selection and concentration.</text>
</comment>
<evidence type="ECO:0000256" key="3">
    <source>
        <dbReference type="ARBA" id="ARBA00022448"/>
    </source>
</evidence>
<organism evidence="8 9">
    <name type="scientific">Taphrina deformans (strain PYCC 5710 / ATCC 11124 / CBS 356.35 / IMI 108563 / JCM 9778 / NBRC 8474)</name>
    <name type="common">Peach leaf curl fungus</name>
    <name type="synonym">Lalaria deformans</name>
    <dbReference type="NCBI Taxonomy" id="1097556"/>
    <lineage>
        <taxon>Eukaryota</taxon>
        <taxon>Fungi</taxon>
        <taxon>Dikarya</taxon>
        <taxon>Ascomycota</taxon>
        <taxon>Taphrinomycotina</taxon>
        <taxon>Taphrinomycetes</taxon>
        <taxon>Taphrinales</taxon>
        <taxon>Taphrinaceae</taxon>
        <taxon>Taphrina</taxon>
    </lineage>
</organism>
<gene>
    <name evidence="8" type="ORF">TAPDE_000626</name>
</gene>
<dbReference type="PANTHER" id="PTHR11134">
    <property type="entry name" value="ADAPTOR COMPLEX SUBUNIT BETA FAMILY MEMBER"/>
    <property type="match status" value="1"/>
</dbReference>
<evidence type="ECO:0000256" key="6">
    <source>
        <dbReference type="PIRNR" id="PIRNR002291"/>
    </source>
</evidence>
<dbReference type="FunFam" id="1.25.10.10:FF:000044">
    <property type="entry name" value="AP complex subunit beta"/>
    <property type="match status" value="1"/>
</dbReference>
<comment type="subcellular location">
    <subcellularLocation>
        <location evidence="1">Endomembrane system</location>
    </subcellularLocation>
</comment>
<dbReference type="PIRSF" id="PIRSF002291">
    <property type="entry name" value="AP_complex_beta"/>
    <property type="match status" value="1"/>
</dbReference>
<evidence type="ECO:0000259" key="7">
    <source>
        <dbReference type="Pfam" id="PF01602"/>
    </source>
</evidence>
<dbReference type="OrthoDB" id="10254310at2759"/>
<dbReference type="GO" id="GO:0030276">
    <property type="term" value="F:clathrin binding"/>
    <property type="evidence" value="ECO:0007669"/>
    <property type="project" value="InterPro"/>
</dbReference>
<keyword evidence="5 6" id="KW-0472">Membrane</keyword>
<name>R4X6W3_TAPDE</name>
<keyword evidence="3 6" id="KW-0813">Transport</keyword>
<dbReference type="InterPro" id="IPR026739">
    <property type="entry name" value="AP_beta"/>
</dbReference>
<dbReference type="Proteomes" id="UP000013776">
    <property type="component" value="Unassembled WGS sequence"/>
</dbReference>
<evidence type="ECO:0000256" key="5">
    <source>
        <dbReference type="ARBA" id="ARBA00023136"/>
    </source>
</evidence>
<dbReference type="GO" id="GO:0016192">
    <property type="term" value="P:vesicle-mediated transport"/>
    <property type="evidence" value="ECO:0007669"/>
    <property type="project" value="InterPro"/>
</dbReference>
<dbReference type="SUPFAM" id="SSF48371">
    <property type="entry name" value="ARM repeat"/>
    <property type="match status" value="1"/>
</dbReference>
<keyword evidence="4 6" id="KW-0653">Protein transport</keyword>
<dbReference type="Gene3D" id="1.25.10.10">
    <property type="entry name" value="Leucine-rich Repeat Variant"/>
    <property type="match status" value="1"/>
</dbReference>
<evidence type="ECO:0000313" key="9">
    <source>
        <dbReference type="Proteomes" id="UP000013776"/>
    </source>
</evidence>
<evidence type="ECO:0000256" key="2">
    <source>
        <dbReference type="ARBA" id="ARBA00006613"/>
    </source>
</evidence>
<dbReference type="GO" id="GO:0030117">
    <property type="term" value="C:membrane coat"/>
    <property type="evidence" value="ECO:0007669"/>
    <property type="project" value="InterPro"/>
</dbReference>
<reference evidence="8 9" key="1">
    <citation type="journal article" date="2013" name="MBio">
        <title>Genome sequencing of the plant pathogen Taphrina deformans, the causal agent of peach leaf curl.</title>
        <authorList>
            <person name="Cisse O.H."/>
            <person name="Almeida J.M.G.C.F."/>
            <person name="Fonseca A."/>
            <person name="Kumar A.A."/>
            <person name="Salojaervi J."/>
            <person name="Overmyer K."/>
            <person name="Hauser P.M."/>
            <person name="Pagni M."/>
        </authorList>
    </citation>
    <scope>NUCLEOTIDE SEQUENCE [LARGE SCALE GENOMIC DNA]</scope>
    <source>
        <strain evidence="9">PYCC 5710 / ATCC 11124 / CBS 356.35 / IMI 108563 / JCM 9778 / NBRC 8474</strain>
    </source>
</reference>
<dbReference type="VEuPathDB" id="FungiDB:TAPDE_000626"/>
<comment type="caution">
    <text evidence="8">The sequence shown here is derived from an EMBL/GenBank/DDBJ whole genome shotgun (WGS) entry which is preliminary data.</text>
</comment>
<dbReference type="AlphaFoldDB" id="R4X6W3"/>